<gene>
    <name evidence="1" type="ordered locus">Metig_0494</name>
</gene>
<dbReference type="EMBL" id="CP002737">
    <property type="protein sequence ID" value="AEF96050.1"/>
    <property type="molecule type" value="Genomic_DNA"/>
</dbReference>
<dbReference type="Proteomes" id="UP000009227">
    <property type="component" value="Chromosome"/>
</dbReference>
<sequence>MYVHVCPYCLNPVLCYQKDYLEHEVHPVKVDVENLECSVLLGSKIYKNAQCSNLQGLKIVAGKIASKLKLGGDEKKAFMEKVEELKRQHPRWKDYKILETALNSVLQGG</sequence>
<organism evidence="2">
    <name type="scientific">Methanotorris igneus (strain DSM 5666 / JCM 11834 / Kol 5)</name>
    <dbReference type="NCBI Taxonomy" id="880724"/>
    <lineage>
        <taxon>Archaea</taxon>
        <taxon>Methanobacteriati</taxon>
        <taxon>Methanobacteriota</taxon>
        <taxon>Methanomada group</taxon>
        <taxon>Methanococci</taxon>
        <taxon>Methanococcales</taxon>
        <taxon>Methanocaldococcaceae</taxon>
        <taxon>Methanotorris</taxon>
    </lineage>
</organism>
<reference evidence="1 2" key="1">
    <citation type="submission" date="2011-05" db="EMBL/GenBank/DDBJ databases">
        <title>Complete sequence of Methanotorris igneus Kol 5.</title>
        <authorList>
            <consortium name="US DOE Joint Genome Institute"/>
            <person name="Lucas S."/>
            <person name="Han J."/>
            <person name="Lapidus A."/>
            <person name="Cheng J.-F."/>
            <person name="Goodwin L."/>
            <person name="Pitluck S."/>
            <person name="Peters L."/>
            <person name="Mikhailova N."/>
            <person name="Chertkov O."/>
            <person name="Han C."/>
            <person name="Tapia R."/>
            <person name="Land M."/>
            <person name="Hauser L."/>
            <person name="Kyrpides N."/>
            <person name="Ivanova N."/>
            <person name="Pagani I."/>
            <person name="Sieprawska-Lupa M."/>
            <person name="Whitman W."/>
            <person name="Woyke T."/>
        </authorList>
    </citation>
    <scope>NUCLEOTIDE SEQUENCE [LARGE SCALE GENOMIC DNA]</scope>
    <source>
        <strain evidence="2">DSM 5666 / JCM 11834 / Kol 5</strain>
    </source>
</reference>
<evidence type="ECO:0000313" key="1">
    <source>
        <dbReference type="EMBL" id="AEF96050.1"/>
    </source>
</evidence>
<dbReference type="HOGENOM" id="CLU_168724_0_0_2"/>
<protein>
    <submittedName>
        <fullName evidence="1">Uncharacterized protein</fullName>
    </submittedName>
</protein>
<name>F6BBP1_METIK</name>
<accession>F6BBP1</accession>
<dbReference type="AlphaFoldDB" id="F6BBP1"/>
<evidence type="ECO:0000313" key="2">
    <source>
        <dbReference type="Proteomes" id="UP000009227"/>
    </source>
</evidence>
<dbReference type="KEGG" id="mig:Metig_0494"/>
<dbReference type="STRING" id="880724.Metig_0494"/>
<proteinExistence type="predicted"/>
<keyword evidence="2" id="KW-1185">Reference proteome</keyword>